<dbReference type="Proteomes" id="UP001428341">
    <property type="component" value="Unassembled WGS sequence"/>
</dbReference>
<evidence type="ECO:0000313" key="2">
    <source>
        <dbReference type="Proteomes" id="UP001428341"/>
    </source>
</evidence>
<reference evidence="1 2" key="1">
    <citation type="submission" date="2024-05" db="EMBL/GenBank/DDBJ databases">
        <title>Haplotype-resolved chromosome-level genome assembly of Huyou (Citrus changshanensis).</title>
        <authorList>
            <person name="Miao C."/>
            <person name="Chen W."/>
            <person name="Wu Y."/>
            <person name="Wang L."/>
            <person name="Zhao S."/>
            <person name="Grierson D."/>
            <person name="Xu C."/>
            <person name="Chen K."/>
        </authorList>
    </citation>
    <scope>NUCLEOTIDE SEQUENCE [LARGE SCALE GENOMIC DNA]</scope>
    <source>
        <strain evidence="1">01-14</strain>
        <tissue evidence="1">Leaf</tissue>
    </source>
</reference>
<gene>
    <name evidence="1" type="ORF">WN944_028196</name>
</gene>
<name>A0AAP0LIY4_9ROSI</name>
<dbReference type="AlphaFoldDB" id="A0AAP0LIY4"/>
<comment type="caution">
    <text evidence="1">The sequence shown here is derived from an EMBL/GenBank/DDBJ whole genome shotgun (WGS) entry which is preliminary data.</text>
</comment>
<accession>A0AAP0LIY4</accession>
<sequence>MIRELFGNIFWLKKKISFFNGSKGCKEKPLKHKLPQREMSKWVPPQKRLAIILGYFSIVHTSKIQPFSEQS</sequence>
<dbReference type="EMBL" id="JBCGBO010000025">
    <property type="protein sequence ID" value="KAK9176183.1"/>
    <property type="molecule type" value="Genomic_DNA"/>
</dbReference>
<organism evidence="1 2">
    <name type="scientific">Citrus x changshan-huyou</name>
    <dbReference type="NCBI Taxonomy" id="2935761"/>
    <lineage>
        <taxon>Eukaryota</taxon>
        <taxon>Viridiplantae</taxon>
        <taxon>Streptophyta</taxon>
        <taxon>Embryophyta</taxon>
        <taxon>Tracheophyta</taxon>
        <taxon>Spermatophyta</taxon>
        <taxon>Magnoliopsida</taxon>
        <taxon>eudicotyledons</taxon>
        <taxon>Gunneridae</taxon>
        <taxon>Pentapetalae</taxon>
        <taxon>rosids</taxon>
        <taxon>malvids</taxon>
        <taxon>Sapindales</taxon>
        <taxon>Rutaceae</taxon>
        <taxon>Aurantioideae</taxon>
        <taxon>Citrus</taxon>
    </lineage>
</organism>
<evidence type="ECO:0000313" key="1">
    <source>
        <dbReference type="EMBL" id="KAK9176183.1"/>
    </source>
</evidence>
<proteinExistence type="predicted"/>
<protein>
    <submittedName>
        <fullName evidence="1">Uncharacterized protein</fullName>
    </submittedName>
</protein>
<keyword evidence="2" id="KW-1185">Reference proteome</keyword>